<dbReference type="EMBL" id="KN833697">
    <property type="protein sequence ID" value="KIK27166.1"/>
    <property type="molecule type" value="Genomic_DNA"/>
</dbReference>
<sequence>METEIRSVFIAVKAMSLGTPFALRFEVPDVSTDDFDLSVGAHEWFMTSRAC</sequence>
<organism evidence="1 2">
    <name type="scientific">Pisolithus microcarpus 441</name>
    <dbReference type="NCBI Taxonomy" id="765257"/>
    <lineage>
        <taxon>Eukaryota</taxon>
        <taxon>Fungi</taxon>
        <taxon>Dikarya</taxon>
        <taxon>Basidiomycota</taxon>
        <taxon>Agaricomycotina</taxon>
        <taxon>Agaricomycetes</taxon>
        <taxon>Agaricomycetidae</taxon>
        <taxon>Boletales</taxon>
        <taxon>Sclerodermatineae</taxon>
        <taxon>Pisolithaceae</taxon>
        <taxon>Pisolithus</taxon>
    </lineage>
</organism>
<dbReference type="HOGENOM" id="CLU_3107251_0_0_1"/>
<gene>
    <name evidence="1" type="ORF">PISMIDRAFT_675012</name>
</gene>
<name>A0A0C9ZCZ9_9AGAM</name>
<protein>
    <submittedName>
        <fullName evidence="1">Uncharacterized protein</fullName>
    </submittedName>
</protein>
<evidence type="ECO:0000313" key="1">
    <source>
        <dbReference type="EMBL" id="KIK27166.1"/>
    </source>
</evidence>
<keyword evidence="2" id="KW-1185">Reference proteome</keyword>
<accession>A0A0C9ZCZ9</accession>
<evidence type="ECO:0000313" key="2">
    <source>
        <dbReference type="Proteomes" id="UP000054018"/>
    </source>
</evidence>
<proteinExistence type="predicted"/>
<dbReference type="Proteomes" id="UP000054018">
    <property type="component" value="Unassembled WGS sequence"/>
</dbReference>
<reference evidence="1 2" key="1">
    <citation type="submission" date="2014-04" db="EMBL/GenBank/DDBJ databases">
        <authorList>
            <consortium name="DOE Joint Genome Institute"/>
            <person name="Kuo A."/>
            <person name="Kohler A."/>
            <person name="Costa M.D."/>
            <person name="Nagy L.G."/>
            <person name="Floudas D."/>
            <person name="Copeland A."/>
            <person name="Barry K.W."/>
            <person name="Cichocki N."/>
            <person name="Veneault-Fourrey C."/>
            <person name="LaButti K."/>
            <person name="Lindquist E.A."/>
            <person name="Lipzen A."/>
            <person name="Lundell T."/>
            <person name="Morin E."/>
            <person name="Murat C."/>
            <person name="Sun H."/>
            <person name="Tunlid A."/>
            <person name="Henrissat B."/>
            <person name="Grigoriev I.V."/>
            <person name="Hibbett D.S."/>
            <person name="Martin F."/>
            <person name="Nordberg H.P."/>
            <person name="Cantor M.N."/>
            <person name="Hua S.X."/>
        </authorList>
    </citation>
    <scope>NUCLEOTIDE SEQUENCE [LARGE SCALE GENOMIC DNA]</scope>
    <source>
        <strain evidence="1 2">441</strain>
    </source>
</reference>
<reference evidence="2" key="2">
    <citation type="submission" date="2015-01" db="EMBL/GenBank/DDBJ databases">
        <title>Evolutionary Origins and Diversification of the Mycorrhizal Mutualists.</title>
        <authorList>
            <consortium name="DOE Joint Genome Institute"/>
            <consortium name="Mycorrhizal Genomics Consortium"/>
            <person name="Kohler A."/>
            <person name="Kuo A."/>
            <person name="Nagy L.G."/>
            <person name="Floudas D."/>
            <person name="Copeland A."/>
            <person name="Barry K.W."/>
            <person name="Cichocki N."/>
            <person name="Veneault-Fourrey C."/>
            <person name="LaButti K."/>
            <person name="Lindquist E.A."/>
            <person name="Lipzen A."/>
            <person name="Lundell T."/>
            <person name="Morin E."/>
            <person name="Murat C."/>
            <person name="Riley R."/>
            <person name="Ohm R."/>
            <person name="Sun H."/>
            <person name="Tunlid A."/>
            <person name="Henrissat B."/>
            <person name="Grigoriev I.V."/>
            <person name="Hibbett D.S."/>
            <person name="Martin F."/>
        </authorList>
    </citation>
    <scope>NUCLEOTIDE SEQUENCE [LARGE SCALE GENOMIC DNA]</scope>
    <source>
        <strain evidence="2">441</strain>
    </source>
</reference>
<dbReference type="AlphaFoldDB" id="A0A0C9ZCZ9"/>